<evidence type="ECO:0000256" key="5">
    <source>
        <dbReference type="RuleBase" id="RU363041"/>
    </source>
</evidence>
<evidence type="ECO:0000256" key="1">
    <source>
        <dbReference type="ARBA" id="ARBA00004141"/>
    </source>
</evidence>
<gene>
    <name evidence="6" type="ORF">M2319_003750</name>
</gene>
<dbReference type="RefSeq" id="WP_264602978.1">
    <property type="nucleotide sequence ID" value="NZ_JAOQNS010000012.1"/>
</dbReference>
<evidence type="ECO:0000256" key="4">
    <source>
        <dbReference type="ARBA" id="ARBA00023136"/>
    </source>
</evidence>
<evidence type="ECO:0000313" key="6">
    <source>
        <dbReference type="EMBL" id="MCW2309396.1"/>
    </source>
</evidence>
<dbReference type="InterPro" id="IPR051598">
    <property type="entry name" value="TSUP/Inactive_protease-like"/>
</dbReference>
<organism evidence="6 7">
    <name type="scientific">Rhodobium gokarnense</name>
    <dbReference type="NCBI Taxonomy" id="364296"/>
    <lineage>
        <taxon>Bacteria</taxon>
        <taxon>Pseudomonadati</taxon>
        <taxon>Pseudomonadota</taxon>
        <taxon>Alphaproteobacteria</taxon>
        <taxon>Hyphomicrobiales</taxon>
        <taxon>Rhodobiaceae</taxon>
        <taxon>Rhodobium</taxon>
    </lineage>
</organism>
<dbReference type="EMBL" id="JAOQNS010000012">
    <property type="protein sequence ID" value="MCW2309396.1"/>
    <property type="molecule type" value="Genomic_DNA"/>
</dbReference>
<dbReference type="Proteomes" id="UP001209755">
    <property type="component" value="Unassembled WGS sequence"/>
</dbReference>
<feature type="transmembrane region" description="Helical" evidence="5">
    <location>
        <begin position="43"/>
        <end position="70"/>
    </location>
</feature>
<evidence type="ECO:0000313" key="7">
    <source>
        <dbReference type="Proteomes" id="UP001209755"/>
    </source>
</evidence>
<feature type="transmembrane region" description="Helical" evidence="5">
    <location>
        <begin position="12"/>
        <end position="31"/>
    </location>
</feature>
<dbReference type="PANTHER" id="PTHR43701">
    <property type="entry name" value="MEMBRANE TRANSPORTER PROTEIN MJ0441-RELATED"/>
    <property type="match status" value="1"/>
</dbReference>
<comment type="subcellular location">
    <subcellularLocation>
        <location evidence="5">Cell membrane</location>
        <topology evidence="5">Multi-pass membrane protein</topology>
    </subcellularLocation>
    <subcellularLocation>
        <location evidence="1">Membrane</location>
        <topology evidence="1">Multi-pass membrane protein</topology>
    </subcellularLocation>
</comment>
<protein>
    <recommendedName>
        <fullName evidence="5">Probable membrane transporter protein</fullName>
    </recommendedName>
</protein>
<comment type="similarity">
    <text evidence="5">Belongs to the 4-toluene sulfonate uptake permease (TSUP) (TC 2.A.102) family.</text>
</comment>
<feature type="transmembrane region" description="Helical" evidence="5">
    <location>
        <begin position="112"/>
        <end position="130"/>
    </location>
</feature>
<keyword evidence="5" id="KW-1003">Cell membrane</keyword>
<keyword evidence="2 5" id="KW-0812">Transmembrane</keyword>
<dbReference type="PANTHER" id="PTHR43701:SF12">
    <property type="entry name" value="MEMBRANE TRANSPORTER PROTEIN YTNM-RELATED"/>
    <property type="match status" value="1"/>
</dbReference>
<accession>A0ABT3HG72</accession>
<feature type="transmembrane region" description="Helical" evidence="5">
    <location>
        <begin position="243"/>
        <end position="262"/>
    </location>
</feature>
<sequence>MQIYLPIADLSFNVFYLAALGASVGFLSRLFGVGGGFLLTPLLVFSGIPAPVAVGSVSAQIVAASTPGALANWRRGGIDLHLALYLFLSGVIGAIAGVSTFDALRSAGQLDLVIAASYVVLLGTLGILMLREAVHAALNHRHDTDIHAKLARHHNRIQGLPLRLRFKRSKLYISVLPVLVIGLSVGFVAAMLGTGGGFLLVPALVYILRVPGSVVIGTALLQVLATLAVSTVLHAATSWNVDIVLAFCLMIGGIFGGQFGAAAGRHLKGQYLRALLALLVLAVAIRFAAGLIVSPHEAFTISALPTPRG</sequence>
<feature type="transmembrane region" description="Helical" evidence="5">
    <location>
        <begin position="274"/>
        <end position="293"/>
    </location>
</feature>
<comment type="caution">
    <text evidence="6">The sequence shown here is derived from an EMBL/GenBank/DDBJ whole genome shotgun (WGS) entry which is preliminary data.</text>
</comment>
<evidence type="ECO:0000256" key="3">
    <source>
        <dbReference type="ARBA" id="ARBA00022989"/>
    </source>
</evidence>
<proteinExistence type="inferred from homology"/>
<keyword evidence="7" id="KW-1185">Reference proteome</keyword>
<feature type="transmembrane region" description="Helical" evidence="5">
    <location>
        <begin position="214"/>
        <end position="236"/>
    </location>
</feature>
<name>A0ABT3HG72_9HYPH</name>
<feature type="transmembrane region" description="Helical" evidence="5">
    <location>
        <begin position="171"/>
        <end position="194"/>
    </location>
</feature>
<evidence type="ECO:0000256" key="2">
    <source>
        <dbReference type="ARBA" id="ARBA00022692"/>
    </source>
</evidence>
<dbReference type="InterPro" id="IPR002781">
    <property type="entry name" value="TM_pro_TauE-like"/>
</dbReference>
<feature type="transmembrane region" description="Helical" evidence="5">
    <location>
        <begin position="82"/>
        <end position="100"/>
    </location>
</feature>
<keyword evidence="4 5" id="KW-0472">Membrane</keyword>
<reference evidence="7" key="1">
    <citation type="submission" date="2023-07" db="EMBL/GenBank/DDBJ databases">
        <title>Genome sequencing of Purple Non-Sulfur Bacteria from various extreme environments.</title>
        <authorList>
            <person name="Mayer M."/>
        </authorList>
    </citation>
    <scope>NUCLEOTIDE SEQUENCE [LARGE SCALE GENOMIC DNA]</scope>
    <source>
        <strain evidence="7">DSM 17935</strain>
    </source>
</reference>
<dbReference type="Pfam" id="PF01925">
    <property type="entry name" value="TauE"/>
    <property type="match status" value="1"/>
</dbReference>
<keyword evidence="3 5" id="KW-1133">Transmembrane helix</keyword>